<dbReference type="SUPFAM" id="SSF52540">
    <property type="entry name" value="P-loop containing nucleoside triphosphate hydrolases"/>
    <property type="match status" value="2"/>
</dbReference>
<feature type="domain" description="Helicase ATP-binding" evidence="1">
    <location>
        <begin position="21"/>
        <end position="177"/>
    </location>
</feature>
<dbReference type="InterPro" id="IPR014001">
    <property type="entry name" value="Helicase_ATP-bd"/>
</dbReference>
<dbReference type="PROSITE" id="PS51192">
    <property type="entry name" value="HELICASE_ATP_BIND_1"/>
    <property type="match status" value="1"/>
</dbReference>
<name>A0A6J7WGK5_9CAUD</name>
<organism evidence="2">
    <name type="scientific">uncultured Caudovirales phage</name>
    <dbReference type="NCBI Taxonomy" id="2100421"/>
    <lineage>
        <taxon>Viruses</taxon>
        <taxon>Duplodnaviria</taxon>
        <taxon>Heunggongvirae</taxon>
        <taxon>Uroviricota</taxon>
        <taxon>Caudoviricetes</taxon>
        <taxon>Peduoviridae</taxon>
        <taxon>Maltschvirus</taxon>
        <taxon>Maltschvirus maltsch</taxon>
    </lineage>
</organism>
<reference evidence="2" key="1">
    <citation type="submission" date="2020-05" db="EMBL/GenBank/DDBJ databases">
        <authorList>
            <person name="Chiriac C."/>
            <person name="Salcher M."/>
            <person name="Ghai R."/>
            <person name="Kavagutti S V."/>
        </authorList>
    </citation>
    <scope>NUCLEOTIDE SEQUENCE</scope>
</reference>
<dbReference type="PANTHER" id="PTHR10799">
    <property type="entry name" value="SNF2/RAD54 HELICASE FAMILY"/>
    <property type="match status" value="1"/>
</dbReference>
<dbReference type="InterPro" id="IPR000330">
    <property type="entry name" value="SNF2_N"/>
</dbReference>
<dbReference type="GO" id="GO:0005524">
    <property type="term" value="F:ATP binding"/>
    <property type="evidence" value="ECO:0007669"/>
    <property type="project" value="InterPro"/>
</dbReference>
<dbReference type="EMBL" id="LR798225">
    <property type="protein sequence ID" value="CAB5194800.1"/>
    <property type="molecule type" value="Genomic_DNA"/>
</dbReference>
<evidence type="ECO:0000313" key="2">
    <source>
        <dbReference type="EMBL" id="CAB5194800.1"/>
    </source>
</evidence>
<dbReference type="InterPro" id="IPR001650">
    <property type="entry name" value="Helicase_C-like"/>
</dbReference>
<accession>A0A6J7WGK5</accession>
<evidence type="ECO:0000259" key="1">
    <source>
        <dbReference type="PROSITE" id="PS51192"/>
    </source>
</evidence>
<dbReference type="SMART" id="SM00487">
    <property type="entry name" value="DEXDc"/>
    <property type="match status" value="1"/>
</dbReference>
<dbReference type="Pfam" id="PF00176">
    <property type="entry name" value="SNF2-rel_dom"/>
    <property type="match status" value="1"/>
</dbReference>
<sequence>MNGLKNASTGMQLRPYQTEAATFLGTHDRAMVLAPVGAGKTAITLTAMQASPVRRWLVLAPKRVATSVWGAEARKWAPDLRLAVCVGTPLQRLAALQSNAPIVVTNYDNLQWLAEQYLNFDGIVFDELTRLKNPSGARFKALLKVIEPMTVRWGLTGSFTSNGLEDVFGQCKIVDQSLLGRSKGAFMQTYFVLMNKEYGEWAPRPKALQSVMERIKPATYLLEPGEYADKLPPCHTVEMRCGMDMTQYKKMKQDFVLLFGDTHIEAINAAVVTGKLQQMASGFIYHTNTTASESPGRFDTVQTAIWISRHKFDLLDDLLEENQRANTIIAYTYKEELAELKRQYPHAVTLDDKDAIERWNAGKVELLLVHPKSAGHGLNLQHGGCRMVFLSLPWSLELYEQTVGRIHRSGQKNDVWVYVLLTNNTVDEKIWAALHDKRAVSDIALEALK</sequence>
<gene>
    <name evidence="2" type="ORF">UFOVP172_30</name>
</gene>
<dbReference type="InterPro" id="IPR027417">
    <property type="entry name" value="P-loop_NTPase"/>
</dbReference>
<protein>
    <submittedName>
        <fullName evidence="2">HELICc domain containing protein</fullName>
    </submittedName>
</protein>
<dbReference type="Gene3D" id="3.40.50.300">
    <property type="entry name" value="P-loop containing nucleotide triphosphate hydrolases"/>
    <property type="match status" value="2"/>
</dbReference>
<proteinExistence type="predicted"/>
<dbReference type="Pfam" id="PF00271">
    <property type="entry name" value="Helicase_C"/>
    <property type="match status" value="1"/>
</dbReference>